<gene>
    <name evidence="2" type="ORF">CAMP_LOCUS16370</name>
</gene>
<dbReference type="EMBL" id="CANHGI010000005">
    <property type="protein sequence ID" value="CAI5453733.1"/>
    <property type="molecule type" value="Genomic_DNA"/>
</dbReference>
<dbReference type="Pfam" id="PF07735">
    <property type="entry name" value="FBA_2"/>
    <property type="match status" value="1"/>
</dbReference>
<feature type="domain" description="Sdz-33 F-box" evidence="1">
    <location>
        <begin position="208"/>
        <end position="257"/>
    </location>
</feature>
<evidence type="ECO:0000313" key="3">
    <source>
        <dbReference type="Proteomes" id="UP001152747"/>
    </source>
</evidence>
<comment type="caution">
    <text evidence="2">The sequence shown here is derived from an EMBL/GenBank/DDBJ whole genome shotgun (WGS) entry which is preliminary data.</text>
</comment>
<keyword evidence="3" id="KW-1185">Reference proteome</keyword>
<dbReference type="AlphaFoldDB" id="A0A9P1J2C0"/>
<protein>
    <recommendedName>
        <fullName evidence="1">Sdz-33 F-box domain-containing protein</fullName>
    </recommendedName>
</protein>
<sequence length="322" mass="38208">MGRKKIRKSGRKRKAVDDIQIETTGWFDLPFELRIIIIEEMPDKTIYKFAQCSKLCYEEAISSKNYCDSLSIAEKRDRSYEIQFFKNWIIWGFQFDDDNQGGTIVKCRKHPLYCRETVWQVKEDGKLFDVIAKYANEYIEKFGKNLKRFEVELGCKAKSHLIRKIRLRNMRKLKELTISETPRQVCMLKYKFVDFDQIKCVKSCLVLPATVLSFDQLIQLKAESISIYMMDLTPKDINQYIKYWRDGKLNANLINVSIQGGFSEKNAKRKVVEVDLDGLELEKCRDFYFERTYISNYNKTQKARLGLDDKMWFTMYIQDISE</sequence>
<accession>A0A9P1J2C0</accession>
<organism evidence="2 3">
    <name type="scientific">Caenorhabditis angaria</name>
    <dbReference type="NCBI Taxonomy" id="860376"/>
    <lineage>
        <taxon>Eukaryota</taxon>
        <taxon>Metazoa</taxon>
        <taxon>Ecdysozoa</taxon>
        <taxon>Nematoda</taxon>
        <taxon>Chromadorea</taxon>
        <taxon>Rhabditida</taxon>
        <taxon>Rhabditina</taxon>
        <taxon>Rhabditomorpha</taxon>
        <taxon>Rhabditoidea</taxon>
        <taxon>Rhabditidae</taxon>
        <taxon>Peloderinae</taxon>
        <taxon>Caenorhabditis</taxon>
    </lineage>
</organism>
<dbReference type="Proteomes" id="UP001152747">
    <property type="component" value="Unassembled WGS sequence"/>
</dbReference>
<evidence type="ECO:0000259" key="1">
    <source>
        <dbReference type="Pfam" id="PF07735"/>
    </source>
</evidence>
<name>A0A9P1J2C0_9PELO</name>
<evidence type="ECO:0000313" key="2">
    <source>
        <dbReference type="EMBL" id="CAI5453733.1"/>
    </source>
</evidence>
<dbReference type="InterPro" id="IPR012885">
    <property type="entry name" value="F-box_Sdz-33"/>
</dbReference>
<proteinExistence type="predicted"/>
<reference evidence="2" key="1">
    <citation type="submission" date="2022-11" db="EMBL/GenBank/DDBJ databases">
        <authorList>
            <person name="Kikuchi T."/>
        </authorList>
    </citation>
    <scope>NUCLEOTIDE SEQUENCE</scope>
    <source>
        <strain evidence="2">PS1010</strain>
    </source>
</reference>